<feature type="non-terminal residue" evidence="1">
    <location>
        <position position="147"/>
    </location>
</feature>
<gene>
    <name evidence="1" type="ORF">DSO08_06135</name>
</gene>
<organism evidence="1 2">
    <name type="scientific">Thermoproteota archaeon</name>
    <dbReference type="NCBI Taxonomy" id="2056631"/>
    <lineage>
        <taxon>Archaea</taxon>
        <taxon>Thermoproteota</taxon>
    </lineage>
</organism>
<sequence>MINLKKAFWFLKISVYGVRGGIRVPVKPHREFPDGKLCESKVVRKKRNDRYVAMLTFEFSPPPMRRCSSILAVDLGERFVATAVLWRKGVVKAQFLGREIRGVRRHYAWLRRRLQKGLTQVVKRIGSKERRMVDAILHRVSKRIVSL</sequence>
<dbReference type="AlphaFoldDB" id="A0A523B894"/>
<evidence type="ECO:0000313" key="2">
    <source>
        <dbReference type="Proteomes" id="UP000315399"/>
    </source>
</evidence>
<protein>
    <submittedName>
        <fullName evidence="1">Uncharacterized protein</fullName>
    </submittedName>
</protein>
<reference evidence="1 2" key="1">
    <citation type="journal article" date="2019" name="Nat. Microbiol.">
        <title>Expanding anaerobic alkane metabolism in the domain of Archaea.</title>
        <authorList>
            <person name="Wang Y."/>
            <person name="Wegener G."/>
            <person name="Hou J."/>
            <person name="Wang F."/>
            <person name="Xiao X."/>
        </authorList>
    </citation>
    <scope>NUCLEOTIDE SEQUENCE [LARGE SCALE GENOMIC DNA]</scope>
    <source>
        <strain evidence="1">WYZ-LMO10</strain>
    </source>
</reference>
<comment type="caution">
    <text evidence="1">The sequence shown here is derived from an EMBL/GenBank/DDBJ whole genome shotgun (WGS) entry which is preliminary data.</text>
</comment>
<name>A0A523B894_9CREN</name>
<accession>A0A523B894</accession>
<evidence type="ECO:0000313" key="1">
    <source>
        <dbReference type="EMBL" id="TDA37115.1"/>
    </source>
</evidence>
<proteinExistence type="predicted"/>
<dbReference type="Proteomes" id="UP000315399">
    <property type="component" value="Unassembled WGS sequence"/>
</dbReference>
<dbReference type="EMBL" id="QNVH01000087">
    <property type="protein sequence ID" value="TDA37115.1"/>
    <property type="molecule type" value="Genomic_DNA"/>
</dbReference>